<comment type="similarity">
    <text evidence="8">Belongs to the methyltransferase superfamily. RlmI family.</text>
</comment>
<dbReference type="Gene3D" id="3.30.750.80">
    <property type="entry name" value="RNA methyltransferase domain (HRMD) like"/>
    <property type="match status" value="1"/>
</dbReference>
<evidence type="ECO:0000256" key="8">
    <source>
        <dbReference type="ARBA" id="ARBA00038091"/>
    </source>
</evidence>
<name>A0A9D1LT07_9FIRM</name>
<dbReference type="Pfam" id="PF10672">
    <property type="entry name" value="Methyltrans_SAM"/>
    <property type="match status" value="1"/>
</dbReference>
<keyword evidence="5" id="KW-0808">Transferase</keyword>
<evidence type="ECO:0000313" key="11">
    <source>
        <dbReference type="Proteomes" id="UP000824123"/>
    </source>
</evidence>
<dbReference type="InterPro" id="IPR036974">
    <property type="entry name" value="PUA_sf"/>
</dbReference>
<dbReference type="PANTHER" id="PTHR42873">
    <property type="entry name" value="RIBOSOMAL RNA LARGE SUBUNIT METHYLTRANSFERASE"/>
    <property type="match status" value="1"/>
</dbReference>
<dbReference type="CDD" id="cd11572">
    <property type="entry name" value="RlmI_M_like"/>
    <property type="match status" value="1"/>
</dbReference>
<reference evidence="10" key="1">
    <citation type="submission" date="2020-10" db="EMBL/GenBank/DDBJ databases">
        <authorList>
            <person name="Gilroy R."/>
        </authorList>
    </citation>
    <scope>NUCLEOTIDE SEQUENCE</scope>
    <source>
        <strain evidence="10">ChiSxjej2B14-8506</strain>
    </source>
</reference>
<dbReference type="GO" id="GO:0008168">
    <property type="term" value="F:methyltransferase activity"/>
    <property type="evidence" value="ECO:0007669"/>
    <property type="project" value="UniProtKB-KW"/>
</dbReference>
<evidence type="ECO:0000256" key="6">
    <source>
        <dbReference type="ARBA" id="ARBA00022691"/>
    </source>
</evidence>
<dbReference type="InterPro" id="IPR029063">
    <property type="entry name" value="SAM-dependent_MTases_sf"/>
</dbReference>
<organism evidence="10 11">
    <name type="scientific">Candidatus Fimadaptatus faecigallinarum</name>
    <dbReference type="NCBI Taxonomy" id="2840814"/>
    <lineage>
        <taxon>Bacteria</taxon>
        <taxon>Bacillati</taxon>
        <taxon>Bacillota</taxon>
        <taxon>Clostridia</taxon>
        <taxon>Eubacteriales</taxon>
        <taxon>Candidatus Fimadaptatus</taxon>
    </lineage>
</organism>
<comment type="subcellular location">
    <subcellularLocation>
        <location evidence="1">Cytoplasm</location>
    </subcellularLocation>
</comment>
<reference evidence="10" key="2">
    <citation type="journal article" date="2021" name="PeerJ">
        <title>Extensive microbial diversity within the chicken gut microbiome revealed by metagenomics and culture.</title>
        <authorList>
            <person name="Gilroy R."/>
            <person name="Ravi A."/>
            <person name="Getino M."/>
            <person name="Pursley I."/>
            <person name="Horton D.L."/>
            <person name="Alikhan N.F."/>
            <person name="Baker D."/>
            <person name="Gharbi K."/>
            <person name="Hall N."/>
            <person name="Watson M."/>
            <person name="Adriaenssens E.M."/>
            <person name="Foster-Nyarko E."/>
            <person name="Jarju S."/>
            <person name="Secka A."/>
            <person name="Antonio M."/>
            <person name="Oren A."/>
            <person name="Chaudhuri R.R."/>
            <person name="La Ragione R."/>
            <person name="Hildebrand F."/>
            <person name="Pallen M.J."/>
        </authorList>
    </citation>
    <scope>NUCLEOTIDE SEQUENCE</scope>
    <source>
        <strain evidence="10">ChiSxjej2B14-8506</strain>
    </source>
</reference>
<proteinExistence type="inferred from homology"/>
<keyword evidence="7" id="KW-0694">RNA-binding</keyword>
<dbReference type="GO" id="GO:0006364">
    <property type="term" value="P:rRNA processing"/>
    <property type="evidence" value="ECO:0007669"/>
    <property type="project" value="UniProtKB-KW"/>
</dbReference>
<dbReference type="InterPro" id="IPR002478">
    <property type="entry name" value="PUA"/>
</dbReference>
<sequence length="391" mass="44601">MAEIVLRKTREKRVQSGHPWIYQTEIERVDDPAGEIEPGDIVRVVNSKGVFVCKALYNPASMIALRVLTVRDEPTDEAFFRRRIEAAWEYRKRLCDVNSCRLIFGESDYLPALIVDKFADILVVQLLCLGMDRLRDMIVRLLVDVVKPRGIYERDDVPVREREGMKQLTGLMWGEVPDRVEMVENGIRFLVDVKHGQKTGFFLDQKENRAAIAPLCPGARVLDCFCHNGTFALNAAKYGAADVLGVDISEEALEVARENAALNGLDVRFEAHNVFDLLRQYQGEGRQFDLIVLDPPAFTKSRKMVESAKRGYKDINLRAMKLVRDGGYLVSCSCSQHVTPDMFVDILREAAYETRRRVRIIELRSQGRDHPVLLGSDETRYLKCVIMQVYS</sequence>
<keyword evidence="6" id="KW-0949">S-adenosyl-L-methionine</keyword>
<feature type="domain" description="PUA" evidence="9">
    <location>
        <begin position="2"/>
        <end position="89"/>
    </location>
</feature>
<dbReference type="CDD" id="cd21153">
    <property type="entry name" value="PUA_RlmI"/>
    <property type="match status" value="1"/>
</dbReference>
<dbReference type="GO" id="GO:0032259">
    <property type="term" value="P:methylation"/>
    <property type="evidence" value="ECO:0007669"/>
    <property type="project" value="UniProtKB-KW"/>
</dbReference>
<protein>
    <submittedName>
        <fullName evidence="10">Class I SAM-dependent rRNA methyltransferase</fullName>
    </submittedName>
</protein>
<evidence type="ECO:0000256" key="7">
    <source>
        <dbReference type="ARBA" id="ARBA00022884"/>
    </source>
</evidence>
<dbReference type="PANTHER" id="PTHR42873:SF1">
    <property type="entry name" value="S-ADENOSYLMETHIONINE-DEPENDENT METHYLTRANSFERASE DOMAIN-CONTAINING PROTEIN"/>
    <property type="match status" value="1"/>
</dbReference>
<dbReference type="SUPFAM" id="SSF88697">
    <property type="entry name" value="PUA domain-like"/>
    <property type="match status" value="1"/>
</dbReference>
<dbReference type="GO" id="GO:0005737">
    <property type="term" value="C:cytoplasm"/>
    <property type="evidence" value="ECO:0007669"/>
    <property type="project" value="UniProtKB-SubCell"/>
</dbReference>
<evidence type="ECO:0000256" key="1">
    <source>
        <dbReference type="ARBA" id="ARBA00004496"/>
    </source>
</evidence>
<keyword evidence="4 10" id="KW-0489">Methyltransferase</keyword>
<dbReference type="AlphaFoldDB" id="A0A9D1LT07"/>
<dbReference type="Gene3D" id="3.40.50.150">
    <property type="entry name" value="Vaccinia Virus protein VP39"/>
    <property type="match status" value="1"/>
</dbReference>
<gene>
    <name evidence="10" type="ORF">IAC59_09920</name>
</gene>
<evidence type="ECO:0000256" key="5">
    <source>
        <dbReference type="ARBA" id="ARBA00022679"/>
    </source>
</evidence>
<dbReference type="CDD" id="cd02440">
    <property type="entry name" value="AdoMet_MTases"/>
    <property type="match status" value="1"/>
</dbReference>
<dbReference type="Pfam" id="PF17785">
    <property type="entry name" value="PUA_3"/>
    <property type="match status" value="1"/>
</dbReference>
<dbReference type="InterPro" id="IPR041532">
    <property type="entry name" value="RlmI-like_PUA"/>
</dbReference>
<keyword evidence="2" id="KW-0963">Cytoplasm</keyword>
<dbReference type="SMART" id="SM00359">
    <property type="entry name" value="PUA"/>
    <property type="match status" value="1"/>
</dbReference>
<dbReference type="GO" id="GO:0003723">
    <property type="term" value="F:RNA binding"/>
    <property type="evidence" value="ECO:0007669"/>
    <property type="project" value="UniProtKB-KW"/>
</dbReference>
<dbReference type="EMBL" id="DVNK01000059">
    <property type="protein sequence ID" value="HIU47553.1"/>
    <property type="molecule type" value="Genomic_DNA"/>
</dbReference>
<evidence type="ECO:0000259" key="9">
    <source>
        <dbReference type="SMART" id="SM00359"/>
    </source>
</evidence>
<dbReference type="InterPro" id="IPR015947">
    <property type="entry name" value="PUA-like_sf"/>
</dbReference>
<dbReference type="Gene3D" id="2.30.130.10">
    <property type="entry name" value="PUA domain"/>
    <property type="match status" value="1"/>
</dbReference>
<evidence type="ECO:0000313" key="10">
    <source>
        <dbReference type="EMBL" id="HIU47553.1"/>
    </source>
</evidence>
<dbReference type="SUPFAM" id="SSF53335">
    <property type="entry name" value="S-adenosyl-L-methionine-dependent methyltransferases"/>
    <property type="match status" value="1"/>
</dbReference>
<evidence type="ECO:0000256" key="3">
    <source>
        <dbReference type="ARBA" id="ARBA00022552"/>
    </source>
</evidence>
<comment type="caution">
    <text evidence="10">The sequence shown here is derived from an EMBL/GenBank/DDBJ whole genome shotgun (WGS) entry which is preliminary data.</text>
</comment>
<evidence type="ECO:0000256" key="2">
    <source>
        <dbReference type="ARBA" id="ARBA00022490"/>
    </source>
</evidence>
<evidence type="ECO:0000256" key="4">
    <source>
        <dbReference type="ARBA" id="ARBA00022603"/>
    </source>
</evidence>
<keyword evidence="3" id="KW-0698">rRNA processing</keyword>
<dbReference type="PROSITE" id="PS50890">
    <property type="entry name" value="PUA"/>
    <property type="match status" value="1"/>
</dbReference>
<accession>A0A9D1LT07</accession>
<dbReference type="Proteomes" id="UP000824123">
    <property type="component" value="Unassembled WGS sequence"/>
</dbReference>
<dbReference type="InterPro" id="IPR019614">
    <property type="entry name" value="SAM-dep_methyl-trfase"/>
</dbReference>